<feature type="compositionally biased region" description="Basic and acidic residues" evidence="2">
    <location>
        <begin position="288"/>
        <end position="300"/>
    </location>
</feature>
<evidence type="ECO:0000256" key="2">
    <source>
        <dbReference type="SAM" id="MobiDB-lite"/>
    </source>
</evidence>
<organism evidence="4 5">
    <name type="scientific">Imshaugia aleurites</name>
    <dbReference type="NCBI Taxonomy" id="172621"/>
    <lineage>
        <taxon>Eukaryota</taxon>
        <taxon>Fungi</taxon>
        <taxon>Dikarya</taxon>
        <taxon>Ascomycota</taxon>
        <taxon>Pezizomycotina</taxon>
        <taxon>Lecanoromycetes</taxon>
        <taxon>OSLEUM clade</taxon>
        <taxon>Lecanoromycetidae</taxon>
        <taxon>Lecanorales</taxon>
        <taxon>Lecanorineae</taxon>
        <taxon>Parmeliaceae</taxon>
        <taxon>Imshaugia</taxon>
    </lineage>
</organism>
<dbReference type="Pfam" id="PF03981">
    <property type="entry name" value="Ubiq_cyt_C_chap"/>
    <property type="match status" value="1"/>
</dbReference>
<name>A0A8H3F887_9LECA</name>
<dbReference type="PANTHER" id="PTHR21021:SF16">
    <property type="entry name" value="TIP41-LIKE PROTEIN"/>
    <property type="match status" value="1"/>
</dbReference>
<dbReference type="GO" id="GO:0005829">
    <property type="term" value="C:cytosol"/>
    <property type="evidence" value="ECO:0007669"/>
    <property type="project" value="TreeGrafter"/>
</dbReference>
<dbReference type="AlphaFoldDB" id="A0A8H3F887"/>
<dbReference type="EMBL" id="CAJPDT010000018">
    <property type="protein sequence ID" value="CAF9917353.1"/>
    <property type="molecule type" value="Genomic_DNA"/>
</dbReference>
<dbReference type="InterPro" id="IPR051330">
    <property type="entry name" value="Phosphatase_reg/MetRdx"/>
</dbReference>
<dbReference type="InterPro" id="IPR021150">
    <property type="entry name" value="Ubiq_cyt_c_chap"/>
</dbReference>
<protein>
    <recommendedName>
        <fullName evidence="3">Ubiquinol-cytochrome c chaperone domain-containing protein</fullName>
    </recommendedName>
</protein>
<feature type="region of interest" description="Disordered" evidence="2">
    <location>
        <begin position="1"/>
        <end position="21"/>
    </location>
</feature>
<comment type="caution">
    <text evidence="4">The sequence shown here is derived from an EMBL/GenBank/DDBJ whole genome shotgun (WGS) entry which is preliminary data.</text>
</comment>
<evidence type="ECO:0000313" key="5">
    <source>
        <dbReference type="Proteomes" id="UP000664534"/>
    </source>
</evidence>
<feature type="domain" description="Ubiquinol-cytochrome c chaperone" evidence="3">
    <location>
        <begin position="377"/>
        <end position="519"/>
    </location>
</feature>
<dbReference type="OrthoDB" id="10253878at2759"/>
<gene>
    <name evidence="4" type="ORF">IMSHALPRED_003543</name>
</gene>
<feature type="region of interest" description="Disordered" evidence="2">
    <location>
        <begin position="272"/>
        <end position="313"/>
    </location>
</feature>
<comment type="similarity">
    <text evidence="1">Belongs to the TIP41 family.</text>
</comment>
<evidence type="ECO:0000313" key="4">
    <source>
        <dbReference type="EMBL" id="CAF9917353.1"/>
    </source>
</evidence>
<dbReference type="PANTHER" id="PTHR21021">
    <property type="entry name" value="GAF/PUTATIVE CYTOSKELETAL PROTEIN"/>
    <property type="match status" value="1"/>
</dbReference>
<evidence type="ECO:0000259" key="3">
    <source>
        <dbReference type="Pfam" id="PF03981"/>
    </source>
</evidence>
<keyword evidence="5" id="KW-1185">Reference proteome</keyword>
<sequence length="552" mass="62282">MATNGRIEPNSHYPSAADAGNSITQHGFRITTRKLPILKAEPITQMTKELGIAPPEMIFGDNLVSIDHENGWGIQFNTYDALDRVDKTGGSMLQVAHSREWQSTREKKHEGITEVVKPFDWSYSTDYKGTLRSALPPFEITTTPIPLNLLRRPDPILFFDEIILYEDEMADNGITMYLCKIRVMPARLLLLCRFFMRLDNVLLRIRDTRVYVDFGTGEVIREYVAKEEKYEVVRQKLASRGQDVPAQLRDPNNINDLLPIVDKSLERLVATPKAYQPKPSPANPGTGKDPKDVSPEERESGSPSTAPPGLSIAKELHKRVSSVTETYVAYGVCEILIKECARQADYTIPQAHEKNVEIPKTKDGEDLGVGTGWWFETLGLTPTFNTWAQITFLHMYLLTCRLRCFPPAHAPIWHQHLLDHFFYIAEDRMVTTHNMAARFIRNKYLKDLFVQWRGLLAGYDEGLVKGDAVLATAVWRNIFKADENVDFRGVGEVVSYIRGVLKGLDEMADEGIAGGQVVFGNPESERDGVLRKSRMMIDSAREAKEPAKAAQS</sequence>
<proteinExistence type="inferred from homology"/>
<dbReference type="Proteomes" id="UP000664534">
    <property type="component" value="Unassembled WGS sequence"/>
</dbReference>
<dbReference type="InterPro" id="IPR007303">
    <property type="entry name" value="TIP41-like"/>
</dbReference>
<reference evidence="4" key="1">
    <citation type="submission" date="2021-03" db="EMBL/GenBank/DDBJ databases">
        <authorList>
            <person name="Tagirdzhanova G."/>
        </authorList>
    </citation>
    <scope>NUCLEOTIDE SEQUENCE</scope>
</reference>
<evidence type="ECO:0000256" key="1">
    <source>
        <dbReference type="ARBA" id="ARBA00006658"/>
    </source>
</evidence>
<dbReference type="Pfam" id="PF04176">
    <property type="entry name" value="TIP41"/>
    <property type="match status" value="1"/>
</dbReference>
<dbReference type="GO" id="GO:0031929">
    <property type="term" value="P:TOR signaling"/>
    <property type="evidence" value="ECO:0007669"/>
    <property type="project" value="TreeGrafter"/>
</dbReference>
<accession>A0A8H3F887</accession>